<dbReference type="OrthoDB" id="330490at2157"/>
<dbReference type="InterPro" id="IPR057527">
    <property type="entry name" value="HVO_A0261-like_N"/>
</dbReference>
<dbReference type="InterPro" id="IPR036390">
    <property type="entry name" value="WH_DNA-bd_sf"/>
</dbReference>
<accession>A0A1H6RVG1</accession>
<dbReference type="InterPro" id="IPR013561">
    <property type="entry name" value="FilR1_middle_dom"/>
</dbReference>
<dbReference type="KEGG" id="hae:halTADL_2486"/>
<dbReference type="Pfam" id="PF08350">
    <property type="entry name" value="FilR1_middle"/>
    <property type="match status" value="1"/>
</dbReference>
<protein>
    <submittedName>
        <fullName evidence="3">Predicted transcriptional regulator, contains HTH domain</fullName>
    </submittedName>
</protein>
<keyword evidence="4" id="KW-1185">Reference proteome</keyword>
<dbReference type="Pfam" id="PF25213">
    <property type="entry name" value="HVO_A0261_N"/>
    <property type="match status" value="1"/>
</dbReference>
<feature type="domain" description="Methanogenesis regulatory protein FilR1 middle" evidence="1">
    <location>
        <begin position="123"/>
        <end position="252"/>
    </location>
</feature>
<name>A0A1H6RVG1_9EURY</name>
<dbReference type="RefSeq" id="WP_089671006.1">
    <property type="nucleotide sequence ID" value="NZ_CP024845.1"/>
</dbReference>
<dbReference type="GeneID" id="35003259"/>
<dbReference type="Proteomes" id="UP000198888">
    <property type="component" value="Unassembled WGS sequence"/>
</dbReference>
<dbReference type="Gene3D" id="1.10.10.10">
    <property type="entry name" value="Winged helix-like DNA-binding domain superfamily/Winged helix DNA-binding domain"/>
    <property type="match status" value="1"/>
</dbReference>
<evidence type="ECO:0000313" key="3">
    <source>
        <dbReference type="EMBL" id="SEI57464.1"/>
    </source>
</evidence>
<sequence>MDPVLDEIEFLALSTNRVDVLSQLAKRPQTRQELGAATGASQPTLGRILRDFEERHWVTPGPDGYEATPTGRLVADGFGDFYSLLETERKLREIVEWLPTEELTFDLRALQESTITVPSQTRPGAPVSRVIDLIEDAEQVKILSHAFNDRTLQAVTDWVAAGGSFEAVFSAAAIKPVANDAALAGLLRELLDSETATVRIYDGPVPLAVTLTDSVVSLLVRDDNGRLQAALDTDNPEVTDWAQEVYSRYWEESRPLEPDLLDT</sequence>
<proteinExistence type="predicted"/>
<dbReference type="SUPFAM" id="SSF46785">
    <property type="entry name" value="Winged helix' DNA-binding domain"/>
    <property type="match status" value="1"/>
</dbReference>
<evidence type="ECO:0000259" key="1">
    <source>
        <dbReference type="Pfam" id="PF08350"/>
    </source>
</evidence>
<dbReference type="AlphaFoldDB" id="A0A1H6RVG1"/>
<dbReference type="EMBL" id="FNYR01000003">
    <property type="protein sequence ID" value="SEI57464.1"/>
    <property type="molecule type" value="Genomic_DNA"/>
</dbReference>
<accession>A0A2H4Q4F6</accession>
<feature type="domain" description="HVO-A0261-like N-terminal" evidence="2">
    <location>
        <begin position="6"/>
        <end position="89"/>
    </location>
</feature>
<dbReference type="InterPro" id="IPR036388">
    <property type="entry name" value="WH-like_DNA-bd_sf"/>
</dbReference>
<organism evidence="3 4">
    <name type="scientific">Halohasta litchfieldiae</name>
    <dbReference type="NCBI Taxonomy" id="1073996"/>
    <lineage>
        <taxon>Archaea</taxon>
        <taxon>Methanobacteriati</taxon>
        <taxon>Methanobacteriota</taxon>
        <taxon>Stenosarchaea group</taxon>
        <taxon>Halobacteria</taxon>
        <taxon>Halobacteriales</taxon>
        <taxon>Haloferacaceae</taxon>
        <taxon>Halohasta</taxon>
    </lineage>
</organism>
<evidence type="ECO:0000259" key="2">
    <source>
        <dbReference type="Pfam" id="PF25213"/>
    </source>
</evidence>
<evidence type="ECO:0000313" key="4">
    <source>
        <dbReference type="Proteomes" id="UP000198888"/>
    </source>
</evidence>
<reference evidence="3 4" key="1">
    <citation type="submission" date="2016-10" db="EMBL/GenBank/DDBJ databases">
        <authorList>
            <person name="de Groot N.N."/>
        </authorList>
    </citation>
    <scope>NUCLEOTIDE SEQUENCE [LARGE SCALE GENOMIC DNA]</scope>
    <source>
        <strain evidence="3 4">DSM 22187</strain>
    </source>
</reference>
<gene>
    <name evidence="3" type="ORF">SAMN05444271_1037</name>
</gene>